<evidence type="ECO:0008006" key="4">
    <source>
        <dbReference type="Google" id="ProtNLM"/>
    </source>
</evidence>
<dbReference type="Proteomes" id="UP000593567">
    <property type="component" value="Unassembled WGS sequence"/>
</dbReference>
<proteinExistence type="predicted"/>
<evidence type="ECO:0000256" key="1">
    <source>
        <dbReference type="SAM" id="SignalP"/>
    </source>
</evidence>
<dbReference type="EMBL" id="VXIV02000069">
    <property type="protein sequence ID" value="KAF6041167.1"/>
    <property type="molecule type" value="Genomic_DNA"/>
</dbReference>
<comment type="caution">
    <text evidence="2">The sequence shown here is derived from an EMBL/GenBank/DDBJ whole genome shotgun (WGS) entry which is preliminary data.</text>
</comment>
<dbReference type="AlphaFoldDB" id="A0A7J7KSN4"/>
<organism evidence="2 3">
    <name type="scientific">Bugula neritina</name>
    <name type="common">Brown bryozoan</name>
    <name type="synonym">Sertularia neritina</name>
    <dbReference type="NCBI Taxonomy" id="10212"/>
    <lineage>
        <taxon>Eukaryota</taxon>
        <taxon>Metazoa</taxon>
        <taxon>Spiralia</taxon>
        <taxon>Lophotrochozoa</taxon>
        <taxon>Bryozoa</taxon>
        <taxon>Gymnolaemata</taxon>
        <taxon>Cheilostomatida</taxon>
        <taxon>Flustrina</taxon>
        <taxon>Buguloidea</taxon>
        <taxon>Bugulidae</taxon>
        <taxon>Bugula</taxon>
    </lineage>
</organism>
<evidence type="ECO:0000313" key="2">
    <source>
        <dbReference type="EMBL" id="KAF6041167.1"/>
    </source>
</evidence>
<sequence length="144" mass="15850">MKVLVALALLFCAVSADFFPFGSLPSSKRCDSAAQCSPDECCVHSPLARRFLFDSDGFLNSFSSLHQHLTTGHCRPLRKENESCVPFGREMNLFNTLAHFALCPCEGDLECTSDKAVEAHDTHTVETHTNTMCSKPEGSGEEIY</sequence>
<protein>
    <recommendedName>
        <fullName evidence="4">Prokineticin domain-containing protein</fullName>
    </recommendedName>
</protein>
<keyword evidence="3" id="KW-1185">Reference proteome</keyword>
<accession>A0A7J7KSN4</accession>
<reference evidence="2" key="1">
    <citation type="submission" date="2020-06" db="EMBL/GenBank/DDBJ databases">
        <title>Draft genome of Bugula neritina, a colonial animal packing powerful symbionts and potential medicines.</title>
        <authorList>
            <person name="Rayko M."/>
        </authorList>
    </citation>
    <scope>NUCLEOTIDE SEQUENCE [LARGE SCALE GENOMIC DNA]</scope>
    <source>
        <strain evidence="2">Kwan_BN1</strain>
    </source>
</reference>
<dbReference type="Gene3D" id="2.10.80.10">
    <property type="entry name" value="Lipase, subunit A"/>
    <property type="match status" value="1"/>
</dbReference>
<keyword evidence="1" id="KW-0732">Signal</keyword>
<evidence type="ECO:0000313" key="3">
    <source>
        <dbReference type="Proteomes" id="UP000593567"/>
    </source>
</evidence>
<gene>
    <name evidence="2" type="ORF">EB796_000505</name>
</gene>
<feature type="chain" id="PRO_5029856851" description="Prokineticin domain-containing protein" evidence="1">
    <location>
        <begin position="17"/>
        <end position="144"/>
    </location>
</feature>
<feature type="signal peptide" evidence="1">
    <location>
        <begin position="1"/>
        <end position="16"/>
    </location>
</feature>
<name>A0A7J7KSN4_BUGNE</name>